<keyword evidence="3" id="KW-1185">Reference proteome</keyword>
<organism evidence="2 3">
    <name type="scientific">Eumeta variegata</name>
    <name type="common">Bagworm moth</name>
    <name type="synonym">Eumeta japonica</name>
    <dbReference type="NCBI Taxonomy" id="151549"/>
    <lineage>
        <taxon>Eukaryota</taxon>
        <taxon>Metazoa</taxon>
        <taxon>Ecdysozoa</taxon>
        <taxon>Arthropoda</taxon>
        <taxon>Hexapoda</taxon>
        <taxon>Insecta</taxon>
        <taxon>Pterygota</taxon>
        <taxon>Neoptera</taxon>
        <taxon>Endopterygota</taxon>
        <taxon>Lepidoptera</taxon>
        <taxon>Glossata</taxon>
        <taxon>Ditrysia</taxon>
        <taxon>Tineoidea</taxon>
        <taxon>Psychidae</taxon>
        <taxon>Oiketicinae</taxon>
        <taxon>Eumeta</taxon>
    </lineage>
</organism>
<feature type="region of interest" description="Disordered" evidence="1">
    <location>
        <begin position="84"/>
        <end position="105"/>
    </location>
</feature>
<dbReference type="Proteomes" id="UP000299102">
    <property type="component" value="Unassembled WGS sequence"/>
</dbReference>
<dbReference type="AlphaFoldDB" id="A0A4C1VR51"/>
<evidence type="ECO:0000256" key="1">
    <source>
        <dbReference type="SAM" id="MobiDB-lite"/>
    </source>
</evidence>
<reference evidence="2 3" key="1">
    <citation type="journal article" date="2019" name="Commun. Biol.">
        <title>The bagworm genome reveals a unique fibroin gene that provides high tensile strength.</title>
        <authorList>
            <person name="Kono N."/>
            <person name="Nakamura H."/>
            <person name="Ohtoshi R."/>
            <person name="Tomita M."/>
            <person name="Numata K."/>
            <person name="Arakawa K."/>
        </authorList>
    </citation>
    <scope>NUCLEOTIDE SEQUENCE [LARGE SCALE GENOMIC DNA]</scope>
</reference>
<comment type="caution">
    <text evidence="2">The sequence shown here is derived from an EMBL/GenBank/DDBJ whole genome shotgun (WGS) entry which is preliminary data.</text>
</comment>
<accession>A0A4C1VR51</accession>
<proteinExistence type="predicted"/>
<evidence type="ECO:0000313" key="3">
    <source>
        <dbReference type="Proteomes" id="UP000299102"/>
    </source>
</evidence>
<feature type="region of interest" description="Disordered" evidence="1">
    <location>
        <begin position="177"/>
        <end position="209"/>
    </location>
</feature>
<name>A0A4C1VR51_EUMVA</name>
<protein>
    <submittedName>
        <fullName evidence="2">Uncharacterized protein</fullName>
    </submittedName>
</protein>
<gene>
    <name evidence="2" type="ORF">EVAR_34010_1</name>
</gene>
<sequence>MGMDLESFASTRCRKTSSAMQFLELKVIFKALSKCQRNTLHPHDTEKIYTQESAIKRPKYKFNDKLFVHEIGTPTINRHHVFGREDRARRRRRRSTPARRPITDGCDENNTARAIGEFIVFIIHTTEAILYLIRESKNIFNNGRRGVPSAAGRTECEIARVVFLQIEGCVPGALRDDRGRAEGCQRPTSMRKQHPRPTAQCGEVRDEKI</sequence>
<dbReference type="EMBL" id="BGZK01000402">
    <property type="protein sequence ID" value="GBP41578.1"/>
    <property type="molecule type" value="Genomic_DNA"/>
</dbReference>
<evidence type="ECO:0000313" key="2">
    <source>
        <dbReference type="EMBL" id="GBP41578.1"/>
    </source>
</evidence>